<protein>
    <recommendedName>
        <fullName evidence="3">Nucleotidyl transferase AbiEii toxin, Type IV TA system</fullName>
    </recommendedName>
</protein>
<sequence length="163" mass="18668">MSLPPRLLEVFRHIHRRLEAEGLDWALTGSLAFAMQGLEALPRDIDIQTDRAGAYRFEALFREHVVHPVGTDRAGERVRSHFGDFDFGGVAVQVMGDLQKRDPLTGAWEEPTDLQRHRRFLEFDGMRVPVLDLAYEAESYRRMGRLERAAQLEALAARRRSAL</sequence>
<accession>A0A399EF33</accession>
<dbReference type="InterPro" id="IPR019646">
    <property type="entry name" value="Aminoglyc_AdlTrfase"/>
</dbReference>
<organism evidence="1 2">
    <name type="scientific">Calidithermus terrae</name>
    <dbReference type="NCBI Taxonomy" id="1408545"/>
    <lineage>
        <taxon>Bacteria</taxon>
        <taxon>Thermotogati</taxon>
        <taxon>Deinococcota</taxon>
        <taxon>Deinococci</taxon>
        <taxon>Thermales</taxon>
        <taxon>Thermaceae</taxon>
        <taxon>Calidithermus</taxon>
    </lineage>
</organism>
<evidence type="ECO:0008006" key="3">
    <source>
        <dbReference type="Google" id="ProtNLM"/>
    </source>
</evidence>
<dbReference type="InterPro" id="IPR043519">
    <property type="entry name" value="NT_sf"/>
</dbReference>
<proteinExistence type="predicted"/>
<keyword evidence="2" id="KW-1185">Reference proteome</keyword>
<name>A0A399EF33_9DEIN</name>
<dbReference type="Proteomes" id="UP000265715">
    <property type="component" value="Unassembled WGS sequence"/>
</dbReference>
<dbReference type="AlphaFoldDB" id="A0A399EF33"/>
<dbReference type="Gene3D" id="3.30.460.40">
    <property type="match status" value="1"/>
</dbReference>
<evidence type="ECO:0000313" key="1">
    <source>
        <dbReference type="EMBL" id="RIH82143.1"/>
    </source>
</evidence>
<dbReference type="SUPFAM" id="SSF81301">
    <property type="entry name" value="Nucleotidyltransferase"/>
    <property type="match status" value="1"/>
</dbReference>
<comment type="caution">
    <text evidence="1">The sequence shown here is derived from an EMBL/GenBank/DDBJ whole genome shotgun (WGS) entry which is preliminary data.</text>
</comment>
<dbReference type="RefSeq" id="WP_119315777.1">
    <property type="nucleotide sequence ID" value="NZ_QXDL01000133.1"/>
</dbReference>
<dbReference type="OrthoDB" id="3362681at2"/>
<evidence type="ECO:0000313" key="2">
    <source>
        <dbReference type="Proteomes" id="UP000265715"/>
    </source>
</evidence>
<reference evidence="1 2" key="1">
    <citation type="submission" date="2018-08" db="EMBL/GenBank/DDBJ databases">
        <title>Meiothermus terrae DSM 26712 genome sequencing project.</title>
        <authorList>
            <person name="Da Costa M.S."/>
            <person name="Albuquerque L."/>
            <person name="Raposo P."/>
            <person name="Froufe H.J.C."/>
            <person name="Barroso C.S."/>
            <person name="Egas C."/>
        </authorList>
    </citation>
    <scope>NUCLEOTIDE SEQUENCE [LARGE SCALE GENOMIC DNA]</scope>
    <source>
        <strain evidence="1 2">DSM 26712</strain>
    </source>
</reference>
<dbReference type="Pfam" id="PF10706">
    <property type="entry name" value="Aminoglyc_resit"/>
    <property type="match status" value="1"/>
</dbReference>
<dbReference type="EMBL" id="QXDL01000133">
    <property type="protein sequence ID" value="RIH82143.1"/>
    <property type="molecule type" value="Genomic_DNA"/>
</dbReference>
<gene>
    <name evidence="1" type="ORF">Mterra_02788</name>
</gene>